<keyword evidence="13" id="KW-1185">Reference proteome</keyword>
<gene>
    <name evidence="12" type="ORF">Cop2CBH44_14110</name>
</gene>
<dbReference type="NCBIfam" id="TIGR00634">
    <property type="entry name" value="recN"/>
    <property type="match status" value="1"/>
</dbReference>
<dbReference type="Proteomes" id="UP000594042">
    <property type="component" value="Chromosome"/>
</dbReference>
<dbReference type="PIRSF" id="PIRSF003128">
    <property type="entry name" value="RecN"/>
    <property type="match status" value="1"/>
</dbReference>
<evidence type="ECO:0000256" key="3">
    <source>
        <dbReference type="ARBA" id="ARBA00021315"/>
    </source>
</evidence>
<feature type="domain" description="RecF/RecN/SMC N-terminal" evidence="11">
    <location>
        <begin position="1"/>
        <end position="512"/>
    </location>
</feature>
<evidence type="ECO:0000313" key="12">
    <source>
        <dbReference type="EMBL" id="BCI63058.1"/>
    </source>
</evidence>
<dbReference type="RefSeq" id="WP_021931179.1">
    <property type="nucleotide sequence ID" value="NZ_AP023322.1"/>
</dbReference>
<keyword evidence="10" id="KW-0175">Coiled coil</keyword>
<evidence type="ECO:0000256" key="5">
    <source>
        <dbReference type="ARBA" id="ARBA00022763"/>
    </source>
</evidence>
<name>A0A7G1HXV7_9BACT</name>
<evidence type="ECO:0000256" key="1">
    <source>
        <dbReference type="ARBA" id="ARBA00003618"/>
    </source>
</evidence>
<evidence type="ECO:0000256" key="4">
    <source>
        <dbReference type="ARBA" id="ARBA00022741"/>
    </source>
</evidence>
<dbReference type="GO" id="GO:0006281">
    <property type="term" value="P:DNA repair"/>
    <property type="evidence" value="ECO:0007669"/>
    <property type="project" value="UniProtKB-KW"/>
</dbReference>
<keyword evidence="6" id="KW-0067">ATP-binding</keyword>
<feature type="coiled-coil region" evidence="10">
    <location>
        <begin position="166"/>
        <end position="222"/>
    </location>
</feature>
<evidence type="ECO:0000256" key="6">
    <source>
        <dbReference type="ARBA" id="ARBA00022840"/>
    </source>
</evidence>
<dbReference type="InterPro" id="IPR004604">
    <property type="entry name" value="DNA_recomb/repair_RecN"/>
</dbReference>
<organism evidence="12 13">
    <name type="scientific">Coprobacter secundus subsp. similis</name>
    <dbReference type="NCBI Taxonomy" id="2751153"/>
    <lineage>
        <taxon>Bacteria</taxon>
        <taxon>Pseudomonadati</taxon>
        <taxon>Bacteroidota</taxon>
        <taxon>Bacteroidia</taxon>
        <taxon>Bacteroidales</taxon>
        <taxon>Barnesiellaceae</taxon>
        <taxon>Coprobacter</taxon>
    </lineage>
</organism>
<dbReference type="FunFam" id="3.40.50.300:FF:000319">
    <property type="entry name" value="DNA repair protein RecN"/>
    <property type="match status" value="1"/>
</dbReference>
<evidence type="ECO:0000256" key="8">
    <source>
        <dbReference type="ARBA" id="ARBA00033408"/>
    </source>
</evidence>
<dbReference type="InterPro" id="IPR003395">
    <property type="entry name" value="RecF/RecN/SMC_N"/>
</dbReference>
<dbReference type="KEGG" id="copr:Cop2CBH44_14110"/>
<dbReference type="GO" id="GO:0043590">
    <property type="term" value="C:bacterial nucleoid"/>
    <property type="evidence" value="ECO:0007669"/>
    <property type="project" value="TreeGrafter"/>
</dbReference>
<evidence type="ECO:0000256" key="7">
    <source>
        <dbReference type="ARBA" id="ARBA00023204"/>
    </source>
</evidence>
<dbReference type="Pfam" id="PF02463">
    <property type="entry name" value="SMC_N"/>
    <property type="match status" value="1"/>
</dbReference>
<comment type="similarity">
    <text evidence="2 9">Belongs to the RecN family.</text>
</comment>
<evidence type="ECO:0000313" key="13">
    <source>
        <dbReference type="Proteomes" id="UP000594042"/>
    </source>
</evidence>
<evidence type="ECO:0000256" key="10">
    <source>
        <dbReference type="SAM" id="Coils"/>
    </source>
</evidence>
<dbReference type="EMBL" id="AP023322">
    <property type="protein sequence ID" value="BCI63058.1"/>
    <property type="molecule type" value="Genomic_DNA"/>
</dbReference>
<keyword evidence="5 9" id="KW-0227">DNA damage</keyword>
<dbReference type="InterPro" id="IPR027417">
    <property type="entry name" value="P-loop_NTPase"/>
</dbReference>
<dbReference type="GO" id="GO:0006310">
    <property type="term" value="P:DNA recombination"/>
    <property type="evidence" value="ECO:0007669"/>
    <property type="project" value="InterPro"/>
</dbReference>
<dbReference type="AlphaFoldDB" id="A0A7G1HXV7"/>
<sequence length="554" mass="63254">MLKKLSIRNYALIDALDIDFYSGFSSITGETGAGKSIILGALSLILGQRADFRVIKDESRKAIIEGFFDISDYHLRSFFEEQDLEYEDGACILRREILSSGKSRAFINDTPVSLAQLKDLGERLIDIHSQYQNLLLGNDKFQLHVIDVWGHNNDLLLQYKSDFQNYKLAKKKLLKLQEERVEWKKEEDYLRFQLSQLVDAQLKEGEQEILEQEQKILSHAEEIKGELYTISQLASGDEGGILPILKTLISRAQGLLRIYPDLGELTGRLQSLYIELKDISAEISGKEDSICIDSERLVQVQDRLDMIYRLQQKHQVQTIEELLEVQSQLESRLERIDTSDEEIYALEKEIADRYILLLEISVKLTESRKLAAAEFSRLLEEKARLLGMPNLRFEVELVPRPEIDEMGAEQICFLFSANKNQSMQPVAEVASGGEISRLMLCLKALIAHVTVLPTIIFDEVDTGVSGEVADKMGDIMQEMSQYMQVISITHLPQVASKGRHHYRVYKQDTEISTQTHIEELKDRKRIEEIARMLSGAKLTDEAMNNARVLLGKNI</sequence>
<dbReference type="GO" id="GO:0009432">
    <property type="term" value="P:SOS response"/>
    <property type="evidence" value="ECO:0007669"/>
    <property type="project" value="TreeGrafter"/>
</dbReference>
<evidence type="ECO:0000259" key="11">
    <source>
        <dbReference type="Pfam" id="PF02463"/>
    </source>
</evidence>
<keyword evidence="7 9" id="KW-0234">DNA repair</keyword>
<evidence type="ECO:0000256" key="2">
    <source>
        <dbReference type="ARBA" id="ARBA00009441"/>
    </source>
</evidence>
<dbReference type="Gene3D" id="3.40.50.300">
    <property type="entry name" value="P-loop containing nucleotide triphosphate hydrolases"/>
    <property type="match status" value="2"/>
</dbReference>
<dbReference type="GO" id="GO:0005524">
    <property type="term" value="F:ATP binding"/>
    <property type="evidence" value="ECO:0007669"/>
    <property type="project" value="UniProtKB-KW"/>
</dbReference>
<comment type="function">
    <text evidence="1 9">May be involved in recombinational repair of damaged DNA.</text>
</comment>
<reference evidence="13" key="1">
    <citation type="submission" date="2020-07" db="EMBL/GenBank/DDBJ databases">
        <title>Complete genome sequencing of Coprobacter sp. strain 2CBH44.</title>
        <authorList>
            <person name="Sakamoto M."/>
            <person name="Murakami T."/>
            <person name="Mori H."/>
        </authorList>
    </citation>
    <scope>NUCLEOTIDE SEQUENCE [LARGE SCALE GENOMIC DNA]</scope>
    <source>
        <strain evidence="13">2CBH44</strain>
    </source>
</reference>
<evidence type="ECO:0000256" key="9">
    <source>
        <dbReference type="PIRNR" id="PIRNR003128"/>
    </source>
</evidence>
<dbReference type="SUPFAM" id="SSF52540">
    <property type="entry name" value="P-loop containing nucleoside triphosphate hydrolases"/>
    <property type="match status" value="1"/>
</dbReference>
<dbReference type="CDD" id="cd03241">
    <property type="entry name" value="ABC_RecN"/>
    <property type="match status" value="2"/>
</dbReference>
<proteinExistence type="inferred from homology"/>
<protein>
    <recommendedName>
        <fullName evidence="3 9">DNA repair protein RecN</fullName>
    </recommendedName>
    <alternativeName>
        <fullName evidence="8 9">Recombination protein N</fullName>
    </alternativeName>
</protein>
<keyword evidence="4" id="KW-0547">Nucleotide-binding</keyword>
<dbReference type="PANTHER" id="PTHR11059:SF0">
    <property type="entry name" value="DNA REPAIR PROTEIN RECN"/>
    <property type="match status" value="1"/>
</dbReference>
<accession>A0A7G1HXV7</accession>
<dbReference type="PANTHER" id="PTHR11059">
    <property type="entry name" value="DNA REPAIR PROTEIN RECN"/>
    <property type="match status" value="1"/>
</dbReference>